<protein>
    <submittedName>
        <fullName evidence="6">Crp/Fnr family transcriptional regulator</fullName>
    </submittedName>
</protein>
<dbReference type="Pfam" id="PF00027">
    <property type="entry name" value="cNMP_binding"/>
    <property type="match status" value="1"/>
</dbReference>
<dbReference type="PANTHER" id="PTHR24567">
    <property type="entry name" value="CRP FAMILY TRANSCRIPTIONAL REGULATORY PROTEIN"/>
    <property type="match status" value="1"/>
</dbReference>
<dbReference type="InterPro" id="IPR012318">
    <property type="entry name" value="HTH_CRP"/>
</dbReference>
<keyword evidence="1" id="KW-0805">Transcription regulation</keyword>
<dbReference type="InterPro" id="IPR036390">
    <property type="entry name" value="WH_DNA-bd_sf"/>
</dbReference>
<dbReference type="InterPro" id="IPR018490">
    <property type="entry name" value="cNMP-bd_dom_sf"/>
</dbReference>
<organism evidence="6 7">
    <name type="scientific">Thermostichus vulcanus str. 'Rupite'</name>
    <dbReference type="NCBI Taxonomy" id="2813851"/>
    <lineage>
        <taxon>Bacteria</taxon>
        <taxon>Bacillati</taxon>
        <taxon>Cyanobacteriota</taxon>
        <taxon>Cyanophyceae</taxon>
        <taxon>Thermostichales</taxon>
        <taxon>Thermostichaceae</taxon>
        <taxon>Thermostichus</taxon>
    </lineage>
</organism>
<dbReference type="SUPFAM" id="SSF46785">
    <property type="entry name" value="Winged helix' DNA-binding domain"/>
    <property type="match status" value="1"/>
</dbReference>
<evidence type="ECO:0000259" key="4">
    <source>
        <dbReference type="PROSITE" id="PS50042"/>
    </source>
</evidence>
<dbReference type="PROSITE" id="PS51063">
    <property type="entry name" value="HTH_CRP_2"/>
    <property type="match status" value="1"/>
</dbReference>
<evidence type="ECO:0000256" key="3">
    <source>
        <dbReference type="ARBA" id="ARBA00023163"/>
    </source>
</evidence>
<dbReference type="InterPro" id="IPR050397">
    <property type="entry name" value="Env_Response_Regulators"/>
</dbReference>
<dbReference type="Proteomes" id="UP000830835">
    <property type="component" value="Unassembled WGS sequence"/>
</dbReference>
<dbReference type="Gene3D" id="2.60.120.10">
    <property type="entry name" value="Jelly Rolls"/>
    <property type="match status" value="1"/>
</dbReference>
<keyword evidence="7" id="KW-1185">Reference proteome</keyword>
<dbReference type="PANTHER" id="PTHR24567:SF68">
    <property type="entry name" value="DNA-BINDING TRANSCRIPTIONAL DUAL REGULATOR CRP"/>
    <property type="match status" value="1"/>
</dbReference>
<name>A0ABT0CAS0_THEVL</name>
<accession>A0ABT0CAS0</accession>
<sequence length="246" mass="26729">MTANSPVSTSLAAVLAELKAVPMLAQISAASLQWLGSQVKLREVSAGQALFMQDAWGSVVYLMLSGWAKVRRAVRVRDGESVQDNSKTLAILGPGSWVGEMAVLDEAPRSRDVLALTTVRVAGIPAAIFSELMIQEPQLCYQLAISLSRRLRLTNLQADLSQQSPPVRLVHTLVQLGEAFGEKTPQGVRIFHPPLQDLADISQVSLEAATAVLDRFIRQGVVKLLPDQQSLLLVQYAKLVEATRLL</sequence>
<evidence type="ECO:0000313" key="7">
    <source>
        <dbReference type="Proteomes" id="UP000830835"/>
    </source>
</evidence>
<gene>
    <name evidence="6" type="ORF">JX360_08200</name>
</gene>
<dbReference type="SMART" id="SM00100">
    <property type="entry name" value="cNMP"/>
    <property type="match status" value="1"/>
</dbReference>
<evidence type="ECO:0000313" key="6">
    <source>
        <dbReference type="EMBL" id="MCJ2542884.1"/>
    </source>
</evidence>
<dbReference type="RefSeq" id="WP_244350167.1">
    <property type="nucleotide sequence ID" value="NZ_JAFIRA010000017.1"/>
</dbReference>
<comment type="caution">
    <text evidence="6">The sequence shown here is derived from an EMBL/GenBank/DDBJ whole genome shotgun (WGS) entry which is preliminary data.</text>
</comment>
<evidence type="ECO:0000256" key="2">
    <source>
        <dbReference type="ARBA" id="ARBA00023125"/>
    </source>
</evidence>
<dbReference type="Gene3D" id="1.10.10.10">
    <property type="entry name" value="Winged helix-like DNA-binding domain superfamily/Winged helix DNA-binding domain"/>
    <property type="match status" value="1"/>
</dbReference>
<dbReference type="InterPro" id="IPR036388">
    <property type="entry name" value="WH-like_DNA-bd_sf"/>
</dbReference>
<dbReference type="PROSITE" id="PS50042">
    <property type="entry name" value="CNMP_BINDING_3"/>
    <property type="match status" value="1"/>
</dbReference>
<dbReference type="EMBL" id="JAFIRA010000017">
    <property type="protein sequence ID" value="MCJ2542884.1"/>
    <property type="molecule type" value="Genomic_DNA"/>
</dbReference>
<keyword evidence="3" id="KW-0804">Transcription</keyword>
<evidence type="ECO:0000259" key="5">
    <source>
        <dbReference type="PROSITE" id="PS51063"/>
    </source>
</evidence>
<dbReference type="InterPro" id="IPR000595">
    <property type="entry name" value="cNMP-bd_dom"/>
</dbReference>
<dbReference type="SUPFAM" id="SSF51206">
    <property type="entry name" value="cAMP-binding domain-like"/>
    <property type="match status" value="1"/>
</dbReference>
<feature type="domain" description="HTH crp-type" evidence="5">
    <location>
        <begin position="163"/>
        <end position="235"/>
    </location>
</feature>
<proteinExistence type="predicted"/>
<reference evidence="6" key="1">
    <citation type="submission" date="2021-02" db="EMBL/GenBank/DDBJ databases">
        <title>The CRISPR/cas machinery reduction and long-range gene transfer in the hot spring cyanobacterium Synechococcus.</title>
        <authorList>
            <person name="Dvorak P."/>
            <person name="Jahodarova E."/>
            <person name="Hasler P."/>
            <person name="Poulickova A."/>
        </authorList>
    </citation>
    <scope>NUCLEOTIDE SEQUENCE</scope>
    <source>
        <strain evidence="6">Rupite</strain>
    </source>
</reference>
<keyword evidence="2" id="KW-0238">DNA-binding</keyword>
<evidence type="ECO:0000256" key="1">
    <source>
        <dbReference type="ARBA" id="ARBA00023015"/>
    </source>
</evidence>
<dbReference type="CDD" id="cd00038">
    <property type="entry name" value="CAP_ED"/>
    <property type="match status" value="1"/>
</dbReference>
<feature type="domain" description="Cyclic nucleotide-binding" evidence="4">
    <location>
        <begin position="23"/>
        <end position="150"/>
    </location>
</feature>
<dbReference type="InterPro" id="IPR014710">
    <property type="entry name" value="RmlC-like_jellyroll"/>
</dbReference>